<evidence type="ECO:0000256" key="1">
    <source>
        <dbReference type="SAM" id="Phobius"/>
    </source>
</evidence>
<proteinExistence type="predicted"/>
<keyword evidence="1" id="KW-1133">Transmembrane helix</keyword>
<name>A0ABQ1QPK6_9RHOB</name>
<keyword evidence="2" id="KW-0732">Signal</keyword>
<evidence type="ECO:0000313" key="4">
    <source>
        <dbReference type="Proteomes" id="UP000617355"/>
    </source>
</evidence>
<dbReference type="RefSeq" id="WP_188527219.1">
    <property type="nucleotide sequence ID" value="NZ_BMGI01000002.1"/>
</dbReference>
<sequence>MRALLAFFLAFLLASPAAAHGLKVFATPEGDRVTGYAFFIGGGRPRGAGWRAEMAGAQIAQGQTDDEGSFAFAAPGEVTGDVTITVSLGDGHAATKSLAPERFGAVAVAASDAPAPTPDTTPAPDAVARAVEAAVARQIAPLHARIEELDARLRLTDILSGIFLILGLAGIGLWAMGRRR</sequence>
<gene>
    <name evidence="3" type="ORF">GCM10011358_17190</name>
</gene>
<protein>
    <recommendedName>
        <fullName evidence="5">Cobalamin biosynthesis protein CbiL</fullName>
    </recommendedName>
</protein>
<evidence type="ECO:0000313" key="3">
    <source>
        <dbReference type="EMBL" id="GGD33696.1"/>
    </source>
</evidence>
<comment type="caution">
    <text evidence="3">The sequence shown here is derived from an EMBL/GenBank/DDBJ whole genome shotgun (WGS) entry which is preliminary data.</text>
</comment>
<feature type="transmembrane region" description="Helical" evidence="1">
    <location>
        <begin position="158"/>
        <end position="177"/>
    </location>
</feature>
<organism evidence="3 4">
    <name type="scientific">Sinisalibacter lacisalsi</name>
    <dbReference type="NCBI Taxonomy" id="1526570"/>
    <lineage>
        <taxon>Bacteria</taxon>
        <taxon>Pseudomonadati</taxon>
        <taxon>Pseudomonadota</taxon>
        <taxon>Alphaproteobacteria</taxon>
        <taxon>Rhodobacterales</taxon>
        <taxon>Roseobacteraceae</taxon>
        <taxon>Sinisalibacter</taxon>
    </lineage>
</organism>
<evidence type="ECO:0000256" key="2">
    <source>
        <dbReference type="SAM" id="SignalP"/>
    </source>
</evidence>
<reference evidence="4" key="1">
    <citation type="journal article" date="2019" name="Int. J. Syst. Evol. Microbiol.">
        <title>The Global Catalogue of Microorganisms (GCM) 10K type strain sequencing project: providing services to taxonomists for standard genome sequencing and annotation.</title>
        <authorList>
            <consortium name="The Broad Institute Genomics Platform"/>
            <consortium name="The Broad Institute Genome Sequencing Center for Infectious Disease"/>
            <person name="Wu L."/>
            <person name="Ma J."/>
        </authorList>
    </citation>
    <scope>NUCLEOTIDE SEQUENCE [LARGE SCALE GENOMIC DNA]</scope>
    <source>
        <strain evidence="4">CGMCC 1.12922</strain>
    </source>
</reference>
<dbReference type="Proteomes" id="UP000617355">
    <property type="component" value="Unassembled WGS sequence"/>
</dbReference>
<feature type="chain" id="PRO_5047360885" description="Cobalamin biosynthesis protein CbiL" evidence="2">
    <location>
        <begin position="20"/>
        <end position="180"/>
    </location>
</feature>
<dbReference type="EMBL" id="BMGI01000002">
    <property type="protein sequence ID" value="GGD33696.1"/>
    <property type="molecule type" value="Genomic_DNA"/>
</dbReference>
<feature type="signal peptide" evidence="2">
    <location>
        <begin position="1"/>
        <end position="19"/>
    </location>
</feature>
<evidence type="ECO:0008006" key="5">
    <source>
        <dbReference type="Google" id="ProtNLM"/>
    </source>
</evidence>
<keyword evidence="1" id="KW-0472">Membrane</keyword>
<keyword evidence="4" id="KW-1185">Reference proteome</keyword>
<keyword evidence="1" id="KW-0812">Transmembrane</keyword>
<accession>A0ABQ1QPK6</accession>